<organism evidence="2 3">
    <name type="scientific">Halorubrum aquaticum</name>
    <dbReference type="NCBI Taxonomy" id="387340"/>
    <lineage>
        <taxon>Archaea</taxon>
        <taxon>Methanobacteriati</taxon>
        <taxon>Methanobacteriota</taxon>
        <taxon>Stenosarchaea group</taxon>
        <taxon>Halobacteria</taxon>
        <taxon>Halobacteriales</taxon>
        <taxon>Haloferacaceae</taxon>
        <taxon>Halorubrum</taxon>
    </lineage>
</organism>
<proteinExistence type="predicted"/>
<feature type="transmembrane region" description="Helical" evidence="1">
    <location>
        <begin position="42"/>
        <end position="61"/>
    </location>
</feature>
<accession>A0A1I2Z826</accession>
<evidence type="ECO:0000256" key="1">
    <source>
        <dbReference type="SAM" id="Phobius"/>
    </source>
</evidence>
<protein>
    <submittedName>
        <fullName evidence="2">Uncharacterized protein</fullName>
    </submittedName>
</protein>
<feature type="transmembrane region" description="Helical" evidence="1">
    <location>
        <begin position="110"/>
        <end position="130"/>
    </location>
</feature>
<keyword evidence="1" id="KW-1133">Transmembrane helix</keyword>
<reference evidence="2 3" key="1">
    <citation type="submission" date="2016-10" db="EMBL/GenBank/DDBJ databases">
        <authorList>
            <person name="Varghese N."/>
            <person name="Submissions S."/>
        </authorList>
    </citation>
    <scope>NUCLEOTIDE SEQUENCE [LARGE SCALE GENOMIC DNA]</scope>
    <source>
        <strain evidence="2 3">CGMCC 1.6377</strain>
    </source>
</reference>
<keyword evidence="1" id="KW-0812">Transmembrane</keyword>
<dbReference type="AlphaFoldDB" id="A0A1I2Z826"/>
<sequence>MSEQPFHESVVAADKRSKVIALLVAIAAFLLVRELVDDVQFASIVAATAGIGTRLYIPYHASIRVPEPERTPLSEHPTAGEYHHGAAGIGLVVLSVVAVAAFVFTHGLVTSIGVGIISGVVSYVMLSSALPAQ</sequence>
<keyword evidence="1" id="KW-0472">Membrane</keyword>
<gene>
    <name evidence="2" type="ORF">SAMN04488066_101265</name>
</gene>
<evidence type="ECO:0000313" key="3">
    <source>
        <dbReference type="Proteomes" id="UP000323537"/>
    </source>
</evidence>
<dbReference type="OrthoDB" id="351268at2157"/>
<feature type="transmembrane region" description="Helical" evidence="1">
    <location>
        <begin position="19"/>
        <end position="36"/>
    </location>
</feature>
<dbReference type="RefSeq" id="WP_149783051.1">
    <property type="nucleotide sequence ID" value="NZ_BAAADP010000001.1"/>
</dbReference>
<dbReference type="EMBL" id="FOPZ01000001">
    <property type="protein sequence ID" value="SFH33221.1"/>
    <property type="molecule type" value="Genomic_DNA"/>
</dbReference>
<name>A0A1I2Z826_9EURY</name>
<feature type="transmembrane region" description="Helical" evidence="1">
    <location>
        <begin position="82"/>
        <end position="104"/>
    </location>
</feature>
<evidence type="ECO:0000313" key="2">
    <source>
        <dbReference type="EMBL" id="SFH33221.1"/>
    </source>
</evidence>
<keyword evidence="3" id="KW-1185">Reference proteome</keyword>
<dbReference type="Proteomes" id="UP000323537">
    <property type="component" value="Unassembled WGS sequence"/>
</dbReference>